<sequence>MSRREKGSYGLLDNPVLAYVKTHHDASAGVLVALAERDNYTHLPAAMKVPEVMLETGLGQRAVEKCLVRLEAAGLAARGANGWAYSGTNSRANRQTNQPTNGHANSGANDTTNGRANDGSLRQPENAVQNGIPDSLKEVEGMGRNTEEEKTPLTPQGEPGLGEGKASPVPAQPVNPTPDARPAPPTDPEKVPRRRAPAAPAPVLPGDLAALPGVPEAWDRWLRYRTEARIRTPATTADEQFRKLRDLHAQGWDLPRIVAHAIEVGWKSFFPIRGEQPRQNLRLPPHDTAHADPDEKKDWLA</sequence>
<name>H8H2K5_DEIGI</name>
<dbReference type="RefSeq" id="WP_014686844.1">
    <property type="nucleotide sequence ID" value="NC_017791.1"/>
</dbReference>
<evidence type="ECO:0000313" key="2">
    <source>
        <dbReference type="EMBL" id="AFD27752.1"/>
    </source>
</evidence>
<dbReference type="AlphaFoldDB" id="H8H2K5"/>
<feature type="region of interest" description="Disordered" evidence="1">
    <location>
        <begin position="81"/>
        <end position="209"/>
    </location>
</feature>
<organism evidence="2 3">
    <name type="scientific">Deinococcus gobiensis (strain DSM 21396 / JCM 16679 / CGMCC 1.7299 / I-0)</name>
    <dbReference type="NCBI Taxonomy" id="745776"/>
    <lineage>
        <taxon>Bacteria</taxon>
        <taxon>Thermotogati</taxon>
        <taxon>Deinococcota</taxon>
        <taxon>Deinococci</taxon>
        <taxon>Deinococcales</taxon>
        <taxon>Deinococcaceae</taxon>
        <taxon>Deinococcus</taxon>
    </lineage>
</organism>
<feature type="region of interest" description="Disordered" evidence="1">
    <location>
        <begin position="276"/>
        <end position="301"/>
    </location>
</feature>
<protein>
    <submittedName>
        <fullName evidence="2">Uncharacterized protein</fullName>
    </submittedName>
</protein>
<dbReference type="PATRIC" id="fig|745776.4.peg.3771"/>
<dbReference type="HOGENOM" id="CLU_923537_0_0_0"/>
<feature type="compositionally biased region" description="Polar residues" evidence="1">
    <location>
        <begin position="86"/>
        <end position="115"/>
    </location>
</feature>
<evidence type="ECO:0000256" key="1">
    <source>
        <dbReference type="SAM" id="MobiDB-lite"/>
    </source>
</evidence>
<accession>H8H2K5</accession>
<evidence type="ECO:0000313" key="3">
    <source>
        <dbReference type="Proteomes" id="UP000007575"/>
    </source>
</evidence>
<dbReference type="EMBL" id="CP002193">
    <property type="protein sequence ID" value="AFD27752.1"/>
    <property type="molecule type" value="Genomic_DNA"/>
</dbReference>
<feature type="compositionally biased region" description="Pro residues" evidence="1">
    <location>
        <begin position="170"/>
        <end position="186"/>
    </location>
</feature>
<feature type="compositionally biased region" description="Basic and acidic residues" evidence="1">
    <location>
        <begin position="135"/>
        <end position="151"/>
    </location>
</feature>
<proteinExistence type="predicted"/>
<dbReference type="OrthoDB" id="74265at2"/>
<keyword evidence="2" id="KW-0614">Plasmid</keyword>
<dbReference type="Proteomes" id="UP000007575">
    <property type="component" value="Plasmid P2"/>
</dbReference>
<feature type="compositionally biased region" description="Basic and acidic residues" evidence="1">
    <location>
        <begin position="284"/>
        <end position="301"/>
    </location>
</feature>
<keyword evidence="3" id="KW-1185">Reference proteome</keyword>
<dbReference type="KEGG" id="dgo:DGo_PB0483"/>
<geneLocation type="plasmid" evidence="2 3">
    <name>P2</name>
</geneLocation>
<reference evidence="2 3" key="1">
    <citation type="journal article" date="2012" name="PLoS ONE">
        <title>Genome sequence and transcriptome analysis of the radioresistant bacterium Deinococcus gobiensis: insights into the extreme environmental adaptations.</title>
        <authorList>
            <person name="Yuan M."/>
            <person name="Chen M."/>
            <person name="Zhang W."/>
            <person name="Lu W."/>
            <person name="Wang J."/>
            <person name="Yang M."/>
            <person name="Zhao P."/>
            <person name="Tang R."/>
            <person name="Li X."/>
            <person name="Hao Y."/>
            <person name="Zhou Z."/>
            <person name="Zhan Y."/>
            <person name="Yu H."/>
            <person name="Teng C."/>
            <person name="Yan Y."/>
            <person name="Ping S."/>
            <person name="Wang Y."/>
            <person name="Lin M."/>
        </authorList>
    </citation>
    <scope>NUCLEOTIDE SEQUENCE [LARGE SCALE GENOMIC DNA]</scope>
    <source>
        <strain evidence="3">DSM 21396 / JCM 16679 / CGMCC 1.7299 / I-0</strain>
        <plasmid evidence="2">P2</plasmid>
    </source>
</reference>
<gene>
    <name evidence="2" type="ordered locus">DGo_PB0483</name>
</gene>